<evidence type="ECO:0000256" key="2">
    <source>
        <dbReference type="ARBA" id="ARBA00022475"/>
    </source>
</evidence>
<proteinExistence type="predicted"/>
<dbReference type="GO" id="GO:0030424">
    <property type="term" value="C:axon"/>
    <property type="evidence" value="ECO:0007669"/>
    <property type="project" value="TreeGrafter"/>
</dbReference>
<dbReference type="Pfam" id="PF08395">
    <property type="entry name" value="7tm_7"/>
    <property type="match status" value="1"/>
</dbReference>
<sequence length="158" mass="18014">VKTLIQAQDLLCDACTVLNSAWKRMLVALVATIFVSLVRSAVTLSVTIMKNGIDPWSTYELSYLLIYWLWNLFEITHYTQQCESQVQDFNSTLYCYTMSSSLMRNAEPDFIDTLMIQLGRKRKVVFTAHGLFPINHTLLHSVLAGVFTTVIIILQTDN</sequence>
<dbReference type="GO" id="GO:0030425">
    <property type="term" value="C:dendrite"/>
    <property type="evidence" value="ECO:0007669"/>
    <property type="project" value="TreeGrafter"/>
</dbReference>
<dbReference type="GO" id="GO:0043025">
    <property type="term" value="C:neuronal cell body"/>
    <property type="evidence" value="ECO:0007669"/>
    <property type="project" value="TreeGrafter"/>
</dbReference>
<dbReference type="AlphaFoldDB" id="A0A0A9YVB3"/>
<evidence type="ECO:0000256" key="7">
    <source>
        <dbReference type="ARBA" id="ARBA00023224"/>
    </source>
</evidence>
<gene>
    <name evidence="9" type="primary">colA_1</name>
    <name evidence="9" type="ORF">CM83_103765</name>
</gene>
<dbReference type="PANTHER" id="PTHR21143:SF133">
    <property type="entry name" value="GUSTATORY AND PHEROMONE RECEPTOR 32A-RELATED"/>
    <property type="match status" value="1"/>
</dbReference>
<dbReference type="GO" id="GO:0008049">
    <property type="term" value="P:male courtship behavior"/>
    <property type="evidence" value="ECO:0007669"/>
    <property type="project" value="TreeGrafter"/>
</dbReference>
<evidence type="ECO:0000313" key="9">
    <source>
        <dbReference type="EMBL" id="JAG36982.1"/>
    </source>
</evidence>
<keyword evidence="7" id="KW-0807">Transducer</keyword>
<dbReference type="EMBL" id="GBHO01006622">
    <property type="protein sequence ID" value="JAG36982.1"/>
    <property type="molecule type" value="Transcribed_RNA"/>
</dbReference>
<protein>
    <submittedName>
        <fullName evidence="9">Colossin-A</fullName>
    </submittedName>
</protein>
<keyword evidence="4 8" id="KW-1133">Transmembrane helix</keyword>
<accession>A0A0A9YVB3</accession>
<evidence type="ECO:0000256" key="6">
    <source>
        <dbReference type="ARBA" id="ARBA00023170"/>
    </source>
</evidence>
<keyword evidence="5 8" id="KW-0472">Membrane</keyword>
<evidence type="ECO:0000256" key="3">
    <source>
        <dbReference type="ARBA" id="ARBA00022692"/>
    </source>
</evidence>
<dbReference type="GO" id="GO:0050909">
    <property type="term" value="P:sensory perception of taste"/>
    <property type="evidence" value="ECO:0007669"/>
    <property type="project" value="InterPro"/>
</dbReference>
<name>A0A0A9YVB3_LYGHE</name>
<feature type="non-terminal residue" evidence="9">
    <location>
        <position position="1"/>
    </location>
</feature>
<evidence type="ECO:0000256" key="1">
    <source>
        <dbReference type="ARBA" id="ARBA00004651"/>
    </source>
</evidence>
<keyword evidence="2" id="KW-1003">Cell membrane</keyword>
<dbReference type="GO" id="GO:0005886">
    <property type="term" value="C:plasma membrane"/>
    <property type="evidence" value="ECO:0007669"/>
    <property type="project" value="UniProtKB-SubCell"/>
</dbReference>
<comment type="subcellular location">
    <subcellularLocation>
        <location evidence="1">Cell membrane</location>
        <topology evidence="1">Multi-pass membrane protein</topology>
    </subcellularLocation>
</comment>
<evidence type="ECO:0000256" key="4">
    <source>
        <dbReference type="ARBA" id="ARBA00022989"/>
    </source>
</evidence>
<dbReference type="GO" id="GO:0007165">
    <property type="term" value="P:signal transduction"/>
    <property type="evidence" value="ECO:0007669"/>
    <property type="project" value="UniProtKB-KW"/>
</dbReference>
<reference evidence="9" key="1">
    <citation type="journal article" date="2014" name="PLoS ONE">
        <title>Transcriptome-Based Identification of ABC Transporters in the Western Tarnished Plant Bug Lygus hesperus.</title>
        <authorList>
            <person name="Hull J.J."/>
            <person name="Chaney K."/>
            <person name="Geib S.M."/>
            <person name="Fabrick J.A."/>
            <person name="Brent C.S."/>
            <person name="Walsh D."/>
            <person name="Lavine L.C."/>
        </authorList>
    </citation>
    <scope>NUCLEOTIDE SEQUENCE</scope>
</reference>
<keyword evidence="3 8" id="KW-0812">Transmembrane</keyword>
<feature type="transmembrane region" description="Helical" evidence="8">
    <location>
        <begin position="26"/>
        <end position="49"/>
    </location>
</feature>
<keyword evidence="6" id="KW-0675">Receptor</keyword>
<dbReference type="PANTHER" id="PTHR21143">
    <property type="entry name" value="INVERTEBRATE GUSTATORY RECEPTOR"/>
    <property type="match status" value="1"/>
</dbReference>
<evidence type="ECO:0000256" key="8">
    <source>
        <dbReference type="SAM" id="Phobius"/>
    </source>
</evidence>
<evidence type="ECO:0000256" key="5">
    <source>
        <dbReference type="ARBA" id="ARBA00023136"/>
    </source>
</evidence>
<reference evidence="9" key="2">
    <citation type="submission" date="2014-07" db="EMBL/GenBank/DDBJ databases">
        <authorList>
            <person name="Hull J."/>
        </authorList>
    </citation>
    <scope>NUCLEOTIDE SEQUENCE</scope>
</reference>
<feature type="transmembrane region" description="Helical" evidence="8">
    <location>
        <begin position="130"/>
        <end position="154"/>
    </location>
</feature>
<dbReference type="InterPro" id="IPR013604">
    <property type="entry name" value="7TM_chemorcpt"/>
</dbReference>
<dbReference type="GO" id="GO:0007635">
    <property type="term" value="P:chemosensory behavior"/>
    <property type="evidence" value="ECO:0007669"/>
    <property type="project" value="TreeGrafter"/>
</dbReference>
<organism evidence="9">
    <name type="scientific">Lygus hesperus</name>
    <name type="common">Western plant bug</name>
    <dbReference type="NCBI Taxonomy" id="30085"/>
    <lineage>
        <taxon>Eukaryota</taxon>
        <taxon>Metazoa</taxon>
        <taxon>Ecdysozoa</taxon>
        <taxon>Arthropoda</taxon>
        <taxon>Hexapoda</taxon>
        <taxon>Insecta</taxon>
        <taxon>Pterygota</taxon>
        <taxon>Neoptera</taxon>
        <taxon>Paraneoptera</taxon>
        <taxon>Hemiptera</taxon>
        <taxon>Heteroptera</taxon>
        <taxon>Panheteroptera</taxon>
        <taxon>Cimicomorpha</taxon>
        <taxon>Miridae</taxon>
        <taxon>Mirini</taxon>
        <taxon>Lygus</taxon>
    </lineage>
</organism>